<sequence>MYCQKGLCAYSEKELCNPKFITLENWNKDKYKRELSREEKGSIKGDLEHFDESLKSKKAWLWENLFIVDTHINCRIKGQKSIKSILKPDSPNYDPYKYLDFDFETGRFIPNMSLSQQEIEDVLYMITTLGLNCYASERKKQLENFIELKELGSKRKPHEYITAWRMTLKLLEENKK</sequence>
<gene>
    <name evidence="1" type="ORF">MNB_SV-12-15</name>
</gene>
<dbReference type="EMBL" id="FPHE01000007">
    <property type="protein sequence ID" value="SFV50592.1"/>
    <property type="molecule type" value="Genomic_DNA"/>
</dbReference>
<protein>
    <submittedName>
        <fullName evidence="1">Uncharacterized protein</fullName>
    </submittedName>
</protein>
<proteinExistence type="predicted"/>
<reference evidence="1" key="1">
    <citation type="submission" date="2016-10" db="EMBL/GenBank/DDBJ databases">
        <authorList>
            <person name="de Groot N.N."/>
        </authorList>
    </citation>
    <scope>NUCLEOTIDE SEQUENCE</scope>
</reference>
<name>A0A1W1BAR4_9ZZZZ</name>
<dbReference type="AlphaFoldDB" id="A0A1W1BAR4"/>
<organism evidence="1">
    <name type="scientific">hydrothermal vent metagenome</name>
    <dbReference type="NCBI Taxonomy" id="652676"/>
    <lineage>
        <taxon>unclassified sequences</taxon>
        <taxon>metagenomes</taxon>
        <taxon>ecological metagenomes</taxon>
    </lineage>
</organism>
<accession>A0A1W1BAR4</accession>
<evidence type="ECO:0000313" key="1">
    <source>
        <dbReference type="EMBL" id="SFV50592.1"/>
    </source>
</evidence>